<keyword evidence="2" id="KW-1185">Reference proteome</keyword>
<dbReference type="Proteomes" id="UP000229757">
    <property type="component" value="Chromosome"/>
</dbReference>
<dbReference type="OrthoDB" id="9772014at2"/>
<evidence type="ECO:0000313" key="1">
    <source>
        <dbReference type="EMBL" id="ATX77939.1"/>
    </source>
</evidence>
<dbReference type="Gene3D" id="2.40.160.60">
    <property type="entry name" value="Outer membrane protein transport protein (OMPP1/FadL/TodX)"/>
    <property type="match status" value="1"/>
</dbReference>
<sequence>MFRYGTAVWLFLGVAPYLFADAGRNINQIVGDRAIGMAGAYAAVSDDPSGMYYNPAGIAYSSSANISANVNTLQSYAITYDDVVAGEFDYVRDSFQVLPNFFGVIQPLGNYTVGFSSTIVDSVREKQSQTFSDLTAINVDKFVFNFDRIDTTYNVGPSVARVLDNKLAVGLSMHLHYRSAESISNQHIKFSAASGNNISWNNSYAEIKEVGIRPKLGLIWSPMQSLSFGLSADKTFLISGNLTSQVSACGTDLTNIGCQTQSDPSITATAFERDYPWQVRMGGAWFPSNVLLVSADLIYNSPTYDDSGDGVLLSTVDGALGVEWYWSPKWALRSGLYTANANTPELALGSINQAGHVDLIGATVSITRFNQGSSISLGTLLNYGQGQSQLFPTVASLLQTTTIVGGTVFFTTSYRY</sequence>
<dbReference type="KEGG" id="rfo:REIFOR_02818"/>
<accession>A0A2K8KV64</accession>
<dbReference type="AlphaFoldDB" id="A0A2K8KV64"/>
<dbReference type="RefSeq" id="WP_100258160.1">
    <property type="nucleotide sequence ID" value="NZ_CP011797.1"/>
</dbReference>
<reference evidence="1 2" key="1">
    <citation type="journal article" date="2017" name="Environ. Microbiol.">
        <title>Genomic and physiological analyses of 'Reinekea forsetii' reveal a versatile opportunistic lifestyle during spring algae blooms.</title>
        <authorList>
            <person name="Avci B."/>
            <person name="Hahnke R.L."/>
            <person name="Chafee M."/>
            <person name="Fischer T."/>
            <person name="Gruber-Vodicka H."/>
            <person name="Tegetmeyer H.E."/>
            <person name="Harder J."/>
            <person name="Fuchs B.M."/>
            <person name="Amann R.I."/>
            <person name="Teeling H."/>
        </authorList>
    </citation>
    <scope>NUCLEOTIDE SEQUENCE [LARGE SCALE GENOMIC DNA]</scope>
    <source>
        <strain evidence="1 2">Hel1_31_D35</strain>
    </source>
</reference>
<gene>
    <name evidence="1" type="ORF">REIFOR_02818</name>
</gene>
<protein>
    <submittedName>
        <fullName evidence="1">Transporter, Ompp1/FadL/TodX family</fullName>
    </submittedName>
</protein>
<dbReference type="SUPFAM" id="SSF56935">
    <property type="entry name" value="Porins"/>
    <property type="match status" value="1"/>
</dbReference>
<evidence type="ECO:0000313" key="2">
    <source>
        <dbReference type="Proteomes" id="UP000229757"/>
    </source>
</evidence>
<organism evidence="1 2">
    <name type="scientific">Reinekea forsetii</name>
    <dbReference type="NCBI Taxonomy" id="1336806"/>
    <lineage>
        <taxon>Bacteria</taxon>
        <taxon>Pseudomonadati</taxon>
        <taxon>Pseudomonadota</taxon>
        <taxon>Gammaproteobacteria</taxon>
        <taxon>Oceanospirillales</taxon>
        <taxon>Saccharospirillaceae</taxon>
        <taxon>Reinekea</taxon>
    </lineage>
</organism>
<name>A0A2K8KV64_9GAMM</name>
<proteinExistence type="predicted"/>
<dbReference type="EMBL" id="CP011797">
    <property type="protein sequence ID" value="ATX77939.1"/>
    <property type="molecule type" value="Genomic_DNA"/>
</dbReference>